<comment type="catalytic activity">
    <reaction evidence="6 8">
        <text>adenine + H2O + H(+) = hypoxanthine + NH4(+)</text>
        <dbReference type="Rhea" id="RHEA:23688"/>
        <dbReference type="ChEBI" id="CHEBI:15377"/>
        <dbReference type="ChEBI" id="CHEBI:15378"/>
        <dbReference type="ChEBI" id="CHEBI:16708"/>
        <dbReference type="ChEBI" id="CHEBI:17368"/>
        <dbReference type="ChEBI" id="CHEBI:28938"/>
        <dbReference type="EC" id="3.5.4.2"/>
    </reaction>
</comment>
<evidence type="ECO:0000256" key="7">
    <source>
        <dbReference type="ARBA" id="ARBA00069718"/>
    </source>
</evidence>
<dbReference type="AlphaFoldDB" id="A0A9J6ZH95"/>
<feature type="domain" description="Adenine deaminase C-terminal" evidence="10">
    <location>
        <begin position="406"/>
        <end position="574"/>
    </location>
</feature>
<dbReference type="GO" id="GO:0000034">
    <property type="term" value="F:adenine deaminase activity"/>
    <property type="evidence" value="ECO:0007669"/>
    <property type="project" value="UniProtKB-UniRule"/>
</dbReference>
<keyword evidence="4 8" id="KW-0378">Hydrolase</keyword>
<feature type="domain" description="Amidohydrolase-related" evidence="9">
    <location>
        <begin position="68"/>
        <end position="348"/>
    </location>
</feature>
<proteinExistence type="inferred from homology"/>
<dbReference type="KEGG" id="plig:NAG76_02975"/>
<dbReference type="InterPro" id="IPR011059">
    <property type="entry name" value="Metal-dep_hydrolase_composite"/>
</dbReference>
<evidence type="ECO:0000256" key="8">
    <source>
        <dbReference type="HAMAP-Rule" id="MF_01518"/>
    </source>
</evidence>
<dbReference type="PANTHER" id="PTHR11113">
    <property type="entry name" value="N-ACETYLGLUCOSAMINE-6-PHOSPHATE DEACETYLASE"/>
    <property type="match status" value="1"/>
</dbReference>
<evidence type="ECO:0000259" key="10">
    <source>
        <dbReference type="Pfam" id="PF13382"/>
    </source>
</evidence>
<evidence type="ECO:0000256" key="1">
    <source>
        <dbReference type="ARBA" id="ARBA00001936"/>
    </source>
</evidence>
<evidence type="ECO:0000259" key="9">
    <source>
        <dbReference type="Pfam" id="PF01979"/>
    </source>
</evidence>
<dbReference type="InterPro" id="IPR006679">
    <property type="entry name" value="Adenine_deam"/>
</dbReference>
<evidence type="ECO:0000256" key="6">
    <source>
        <dbReference type="ARBA" id="ARBA00047720"/>
    </source>
</evidence>
<dbReference type="SUPFAM" id="SSF51338">
    <property type="entry name" value="Composite domain of metallo-dependent hydrolases"/>
    <property type="match status" value="1"/>
</dbReference>
<evidence type="ECO:0000256" key="4">
    <source>
        <dbReference type="ARBA" id="ARBA00022801"/>
    </source>
</evidence>
<dbReference type="Gene3D" id="3.20.20.140">
    <property type="entry name" value="Metal-dependent hydrolases"/>
    <property type="match status" value="1"/>
</dbReference>
<dbReference type="InterPro" id="IPR026912">
    <property type="entry name" value="Adenine_deam_C"/>
</dbReference>
<protein>
    <recommendedName>
        <fullName evidence="7 8">Adenine deaminase</fullName>
        <shortName evidence="8">Adenase</shortName>
        <shortName evidence="8">Adenine aminase</shortName>
        <ecNumber evidence="3 8">3.5.4.2</ecNumber>
    </recommendedName>
</protein>
<organism evidence="11 12">
    <name type="scientific">Candidatus Pristimantibacillus lignocellulolyticus</name>
    <dbReference type="NCBI Taxonomy" id="2994561"/>
    <lineage>
        <taxon>Bacteria</taxon>
        <taxon>Bacillati</taxon>
        <taxon>Bacillota</taxon>
        <taxon>Bacilli</taxon>
        <taxon>Bacillales</taxon>
        <taxon>Paenibacillaceae</taxon>
        <taxon>Candidatus Pristimantibacillus</taxon>
    </lineage>
</organism>
<dbReference type="CDD" id="cd01295">
    <property type="entry name" value="AdeC"/>
    <property type="match status" value="1"/>
</dbReference>
<dbReference type="Pfam" id="PF13382">
    <property type="entry name" value="Adenine_deam_C"/>
    <property type="match status" value="1"/>
</dbReference>
<dbReference type="SUPFAM" id="SSF51556">
    <property type="entry name" value="Metallo-dependent hydrolases"/>
    <property type="match status" value="1"/>
</dbReference>
<reference evidence="11" key="1">
    <citation type="submission" date="2022-05" db="EMBL/GenBank/DDBJ databases">
        <title>Novel bacterial taxa in a minimal lignocellulolytic consortium and its capacity to transform plastics disclosed by genome-resolved metagenomics.</title>
        <authorList>
            <person name="Rodriguez C.A.D."/>
            <person name="Diaz-Garcia L."/>
            <person name="Herrera K."/>
            <person name="Tarazona N.A."/>
            <person name="Sproer C."/>
            <person name="Overmann J."/>
            <person name="Jimenez D.J."/>
        </authorList>
    </citation>
    <scope>NUCLEOTIDE SEQUENCE</scope>
    <source>
        <strain evidence="11">MAG5</strain>
    </source>
</reference>
<sequence length="581" mass="63075">MSRDNSNLLRNIASSAKRELADIVIKNGKIVDVFNQELLEGDVAITAGMIVGIGDYEGKIVIDARNKYIAPGFIDGHVHIESSMLTPVEYSHVVLPHGVTTVIADPHEIANVSGEDGLDYMISSSEDIALDVYYMLPSCVPAVSFENAGATLTAEQLEPYYKHQRVIGLGEVMNAPGVISGDPAVMDKLQSASAHNKHIDGHAAGLNKEAINVYMTAGIRTDHECTTPQEVRDRLQRGMYVMLREGSAARNLREIIKAVNAKNARRCLFVTDDKHLDDLVNEGSIDYNVRLAIEEGVDPILAIQMATLNAAECFGLKDRGAIAPGYIADILLLDSIKEISISHVYKSGLLVAHDSKYVGPVVHATDPIKKMMSSINIKPITKKSLELSIINATKQANIIGIIPNSIETKHLIEQVDLDDSLLFQPSIEKDQLKMVVAERHKALGTVGVAILKGLGITSGAIIATIAHDSHNIVAVGVNDEDILLGIDVIEQLKGGIVIVDDGKVLASVSLPIAGLMSNQKFEYVYEQLDNLNKALSDIGFKQNFNPFLTLSFLALPVIPELKLTDQGLFKVSDFTHINVDM</sequence>
<dbReference type="FunFam" id="3.20.20.140:FF:000016">
    <property type="entry name" value="Adenine deaminase"/>
    <property type="match status" value="1"/>
</dbReference>
<dbReference type="GO" id="GO:0006146">
    <property type="term" value="P:adenine catabolic process"/>
    <property type="evidence" value="ECO:0007669"/>
    <property type="project" value="InterPro"/>
</dbReference>
<comment type="similarity">
    <text evidence="2 8">Belongs to the metallo-dependent hydrolases superfamily. Adenine deaminase family.</text>
</comment>
<dbReference type="HAMAP" id="MF_01518">
    <property type="entry name" value="Adenine_deamin"/>
    <property type="match status" value="1"/>
</dbReference>
<dbReference type="InterPro" id="IPR032466">
    <property type="entry name" value="Metal_Hydrolase"/>
</dbReference>
<evidence type="ECO:0000256" key="3">
    <source>
        <dbReference type="ARBA" id="ARBA00012782"/>
    </source>
</evidence>
<accession>A0A9J6ZH95</accession>
<dbReference type="Proteomes" id="UP001056756">
    <property type="component" value="Chromosome"/>
</dbReference>
<name>A0A9J6ZH95_9BACL</name>
<gene>
    <name evidence="8 11" type="primary">ade</name>
    <name evidence="11" type="ORF">NAG76_02975</name>
</gene>
<keyword evidence="5 8" id="KW-0464">Manganese</keyword>
<dbReference type="EMBL" id="CP097899">
    <property type="protein sequence ID" value="URN95240.1"/>
    <property type="molecule type" value="Genomic_DNA"/>
</dbReference>
<evidence type="ECO:0000256" key="2">
    <source>
        <dbReference type="ARBA" id="ARBA00006773"/>
    </source>
</evidence>
<dbReference type="InterPro" id="IPR006680">
    <property type="entry name" value="Amidohydro-rel"/>
</dbReference>
<dbReference type="NCBIfam" id="TIGR01178">
    <property type="entry name" value="ade"/>
    <property type="match status" value="1"/>
</dbReference>
<comment type="cofactor">
    <cofactor evidence="1 8">
        <name>Mn(2+)</name>
        <dbReference type="ChEBI" id="CHEBI:29035"/>
    </cofactor>
</comment>
<evidence type="ECO:0000313" key="11">
    <source>
        <dbReference type="EMBL" id="URN95240.1"/>
    </source>
</evidence>
<evidence type="ECO:0000256" key="5">
    <source>
        <dbReference type="ARBA" id="ARBA00023211"/>
    </source>
</evidence>
<evidence type="ECO:0000313" key="12">
    <source>
        <dbReference type="Proteomes" id="UP001056756"/>
    </source>
</evidence>
<dbReference type="Pfam" id="PF01979">
    <property type="entry name" value="Amidohydro_1"/>
    <property type="match status" value="1"/>
</dbReference>
<dbReference type="Gene3D" id="2.30.40.10">
    <property type="entry name" value="Urease, subunit C, domain 1"/>
    <property type="match status" value="1"/>
</dbReference>
<dbReference type="EC" id="3.5.4.2" evidence="3 8"/>
<dbReference type="PANTHER" id="PTHR11113:SF2">
    <property type="entry name" value="ADENINE DEAMINASE"/>
    <property type="match status" value="1"/>
</dbReference>